<dbReference type="SUPFAM" id="SSF143011">
    <property type="entry name" value="RelE-like"/>
    <property type="match status" value="1"/>
</dbReference>
<dbReference type="Pfam" id="PF06769">
    <property type="entry name" value="YoeB_toxin"/>
    <property type="match status" value="1"/>
</dbReference>
<comment type="similarity">
    <text evidence="1">Belongs to the YoeB family.</text>
</comment>
<evidence type="ECO:0000256" key="1">
    <source>
        <dbReference type="ARBA" id="ARBA00008172"/>
    </source>
</evidence>
<dbReference type="InterPro" id="IPR035093">
    <property type="entry name" value="RelE/ParE_toxin_dom_sf"/>
</dbReference>
<reference evidence="8 9" key="1">
    <citation type="submission" date="2018-09" db="EMBL/GenBank/DDBJ databases">
        <title>Genome sequencing of Lachnoanaerobaculum umeaense DSM 23576.</title>
        <authorList>
            <person name="Kook J.-K."/>
            <person name="Park S.-N."/>
            <person name="Lim Y.K."/>
        </authorList>
    </citation>
    <scope>NUCLEOTIDE SEQUENCE [LARGE SCALE GENOMIC DNA]</scope>
    <source>
        <strain evidence="9">DSM 23576 \ CCUG 58757</strain>
    </source>
</reference>
<evidence type="ECO:0000256" key="5">
    <source>
        <dbReference type="ARBA" id="ARBA00022801"/>
    </source>
</evidence>
<accession>A0A385PZB7</accession>
<evidence type="ECO:0000256" key="6">
    <source>
        <dbReference type="ARBA" id="ARBA00030388"/>
    </source>
</evidence>
<keyword evidence="2" id="KW-1277">Toxin-antitoxin system</keyword>
<dbReference type="RefSeq" id="WP_111523886.1">
    <property type="nucleotide sequence ID" value="NZ_CP032364.1"/>
</dbReference>
<protein>
    <recommendedName>
        <fullName evidence="7">Endoribonuclease YoeB</fullName>
    </recommendedName>
    <alternativeName>
        <fullName evidence="6">Putative mRNA interferase YoeB</fullName>
    </alternativeName>
</protein>
<keyword evidence="4" id="KW-0255">Endonuclease</keyword>
<keyword evidence="3" id="KW-0540">Nuclease</keyword>
<evidence type="ECO:0000256" key="2">
    <source>
        <dbReference type="ARBA" id="ARBA00022649"/>
    </source>
</evidence>
<organism evidence="8 9">
    <name type="scientific">Lachnoanaerobaculum umeaense</name>
    <dbReference type="NCBI Taxonomy" id="617123"/>
    <lineage>
        <taxon>Bacteria</taxon>
        <taxon>Bacillati</taxon>
        <taxon>Bacillota</taxon>
        <taxon>Clostridia</taxon>
        <taxon>Lachnospirales</taxon>
        <taxon>Lachnospiraceae</taxon>
        <taxon>Lachnoanaerobaculum</taxon>
    </lineage>
</organism>
<dbReference type="GO" id="GO:0006401">
    <property type="term" value="P:RNA catabolic process"/>
    <property type="evidence" value="ECO:0007669"/>
    <property type="project" value="InterPro"/>
</dbReference>
<dbReference type="AlphaFoldDB" id="A0A385PZB7"/>
<dbReference type="EMBL" id="CP032364">
    <property type="protein sequence ID" value="AYA98714.1"/>
    <property type="molecule type" value="Genomic_DNA"/>
</dbReference>
<dbReference type="InterPro" id="IPR009614">
    <property type="entry name" value="YoeB_toxin"/>
</dbReference>
<gene>
    <name evidence="8" type="ORF">D4A81_01475</name>
</gene>
<dbReference type="KEGG" id="lua:D4A81_01475"/>
<dbReference type="GO" id="GO:0016787">
    <property type="term" value="F:hydrolase activity"/>
    <property type="evidence" value="ECO:0007669"/>
    <property type="project" value="UniProtKB-KW"/>
</dbReference>
<dbReference type="PANTHER" id="PTHR38039:SF1">
    <property type="entry name" value="TOXIN YOEB"/>
    <property type="match status" value="1"/>
</dbReference>
<evidence type="ECO:0000256" key="4">
    <source>
        <dbReference type="ARBA" id="ARBA00022759"/>
    </source>
</evidence>
<dbReference type="Gene3D" id="3.30.2310.20">
    <property type="entry name" value="RelE-like"/>
    <property type="match status" value="1"/>
</dbReference>
<dbReference type="NCBIfam" id="TIGR02116">
    <property type="entry name" value="toxin_Txe_YoeB"/>
    <property type="match status" value="1"/>
</dbReference>
<sequence length="87" mass="10429">MRKLWDDNAWEEYLYWQTHDKKILKKIHRLLVDIDRNGYECTGKPEPLSGNLSGYWSVRIDEKNRIVFRLCENSIEIIQCGSHYGNK</sequence>
<evidence type="ECO:0000313" key="8">
    <source>
        <dbReference type="EMBL" id="AYA98714.1"/>
    </source>
</evidence>
<proteinExistence type="inferred from homology"/>
<keyword evidence="5" id="KW-0378">Hydrolase</keyword>
<dbReference type="Proteomes" id="UP000265562">
    <property type="component" value="Chromosome"/>
</dbReference>
<keyword evidence="9" id="KW-1185">Reference proteome</keyword>
<dbReference type="GO" id="GO:0045892">
    <property type="term" value="P:negative regulation of DNA-templated transcription"/>
    <property type="evidence" value="ECO:0007669"/>
    <property type="project" value="TreeGrafter"/>
</dbReference>
<evidence type="ECO:0000256" key="3">
    <source>
        <dbReference type="ARBA" id="ARBA00022722"/>
    </source>
</evidence>
<evidence type="ECO:0000256" key="7">
    <source>
        <dbReference type="ARBA" id="ARBA00050056"/>
    </source>
</evidence>
<dbReference type="PANTHER" id="PTHR38039">
    <property type="entry name" value="TOXIN YOEB"/>
    <property type="match status" value="1"/>
</dbReference>
<dbReference type="GO" id="GO:0004519">
    <property type="term" value="F:endonuclease activity"/>
    <property type="evidence" value="ECO:0007669"/>
    <property type="project" value="UniProtKB-KW"/>
</dbReference>
<name>A0A385PZB7_9FIRM</name>
<evidence type="ECO:0000313" key="9">
    <source>
        <dbReference type="Proteomes" id="UP000265562"/>
    </source>
</evidence>
<dbReference type="OrthoDB" id="9801102at2"/>